<reference evidence="8" key="2">
    <citation type="submission" date="2020-04" db="EMBL/GenBank/DDBJ databases">
        <authorList>
            <consortium name="NCBI Genome Project"/>
        </authorList>
    </citation>
    <scope>NUCLEOTIDE SEQUENCE</scope>
    <source>
        <strain evidence="8">CBS 781.70</strain>
    </source>
</reference>
<dbReference type="PANTHER" id="PTHR11709:SF71">
    <property type="entry name" value="OXIDOREDUCTASE TPCJ"/>
    <property type="match status" value="1"/>
</dbReference>
<evidence type="ECO:0000256" key="1">
    <source>
        <dbReference type="ARBA" id="ARBA00010609"/>
    </source>
</evidence>
<evidence type="ECO:0000313" key="6">
    <source>
        <dbReference type="EMBL" id="KAF1810160.1"/>
    </source>
</evidence>
<dbReference type="Pfam" id="PF07732">
    <property type="entry name" value="Cu-oxidase_3"/>
    <property type="match status" value="1"/>
</dbReference>
<dbReference type="InterPro" id="IPR011707">
    <property type="entry name" value="Cu-oxidase-like_N"/>
</dbReference>
<evidence type="ECO:0000256" key="4">
    <source>
        <dbReference type="ARBA" id="ARBA00023008"/>
    </source>
</evidence>
<organism evidence="6">
    <name type="scientific">Eremomyces bilateralis CBS 781.70</name>
    <dbReference type="NCBI Taxonomy" id="1392243"/>
    <lineage>
        <taxon>Eukaryota</taxon>
        <taxon>Fungi</taxon>
        <taxon>Dikarya</taxon>
        <taxon>Ascomycota</taxon>
        <taxon>Pezizomycotina</taxon>
        <taxon>Dothideomycetes</taxon>
        <taxon>Dothideomycetes incertae sedis</taxon>
        <taxon>Eremomycetales</taxon>
        <taxon>Eremomycetaceae</taxon>
        <taxon>Eremomyces</taxon>
    </lineage>
</organism>
<gene>
    <name evidence="6 8" type="ORF">P152DRAFT_101062</name>
</gene>
<dbReference type="InterPro" id="IPR045087">
    <property type="entry name" value="Cu-oxidase_fam"/>
</dbReference>
<keyword evidence="4" id="KW-0186">Copper</keyword>
<dbReference type="GO" id="GO:0016491">
    <property type="term" value="F:oxidoreductase activity"/>
    <property type="evidence" value="ECO:0007669"/>
    <property type="project" value="UniProtKB-KW"/>
</dbReference>
<protein>
    <recommendedName>
        <fullName evidence="5">Plastocyanin-like domain-containing protein</fullName>
    </recommendedName>
</protein>
<dbReference type="InterPro" id="IPR008972">
    <property type="entry name" value="Cupredoxin"/>
</dbReference>
<evidence type="ECO:0000256" key="2">
    <source>
        <dbReference type="ARBA" id="ARBA00022723"/>
    </source>
</evidence>
<keyword evidence="7" id="KW-1185">Reference proteome</keyword>
<feature type="domain" description="Plastocyanin-like" evidence="5">
    <location>
        <begin position="52"/>
        <end position="133"/>
    </location>
</feature>
<dbReference type="OrthoDB" id="2121828at2759"/>
<keyword evidence="3" id="KW-0560">Oxidoreductase</keyword>
<dbReference type="PANTHER" id="PTHR11709">
    <property type="entry name" value="MULTI-COPPER OXIDASE"/>
    <property type="match status" value="1"/>
</dbReference>
<dbReference type="Gene3D" id="2.60.40.420">
    <property type="entry name" value="Cupredoxins - blue copper proteins"/>
    <property type="match status" value="1"/>
</dbReference>
<reference evidence="6 8" key="1">
    <citation type="submission" date="2020-01" db="EMBL/GenBank/DDBJ databases">
        <authorList>
            <consortium name="DOE Joint Genome Institute"/>
            <person name="Haridas S."/>
            <person name="Albert R."/>
            <person name="Binder M."/>
            <person name="Bloem J."/>
            <person name="Labutti K."/>
            <person name="Salamov A."/>
            <person name="Andreopoulos B."/>
            <person name="Baker S.E."/>
            <person name="Barry K."/>
            <person name="Bills G."/>
            <person name="Bluhm B.H."/>
            <person name="Cannon C."/>
            <person name="Castanera R."/>
            <person name="Culley D.E."/>
            <person name="Daum C."/>
            <person name="Ezra D."/>
            <person name="Gonzalez J.B."/>
            <person name="Henrissat B."/>
            <person name="Kuo A."/>
            <person name="Liang C."/>
            <person name="Lipzen A."/>
            <person name="Lutzoni F."/>
            <person name="Magnuson J."/>
            <person name="Mondo S."/>
            <person name="Nolan M."/>
            <person name="Ohm R."/>
            <person name="Pangilinan J."/>
            <person name="Park H.-J."/>
            <person name="Ramirez L."/>
            <person name="Alfaro M."/>
            <person name="Sun H."/>
            <person name="Tritt A."/>
            <person name="Yoshinaga Y."/>
            <person name="Zwiers L.-H."/>
            <person name="Turgeon B.G."/>
            <person name="Goodwin S.B."/>
            <person name="Spatafora J.W."/>
            <person name="Crous P.W."/>
            <person name="Grigoriev I.V."/>
        </authorList>
    </citation>
    <scope>NUCLEOTIDE SEQUENCE</scope>
    <source>
        <strain evidence="6 8">CBS 781.70</strain>
    </source>
</reference>
<dbReference type="EMBL" id="ML975167">
    <property type="protein sequence ID" value="KAF1810160.1"/>
    <property type="molecule type" value="Genomic_DNA"/>
</dbReference>
<dbReference type="GeneID" id="54414125"/>
<evidence type="ECO:0000256" key="3">
    <source>
        <dbReference type="ARBA" id="ARBA00023002"/>
    </source>
</evidence>
<comment type="similarity">
    <text evidence="1">Belongs to the multicopper oxidase family.</text>
</comment>
<evidence type="ECO:0000259" key="5">
    <source>
        <dbReference type="Pfam" id="PF07732"/>
    </source>
</evidence>
<evidence type="ECO:0000313" key="8">
    <source>
        <dbReference type="RefSeq" id="XP_033531791.1"/>
    </source>
</evidence>
<name>A0A6G1FWV1_9PEZI</name>
<evidence type="ECO:0000313" key="7">
    <source>
        <dbReference type="Proteomes" id="UP000504638"/>
    </source>
</evidence>
<dbReference type="GO" id="GO:0005507">
    <property type="term" value="F:copper ion binding"/>
    <property type="evidence" value="ECO:0007669"/>
    <property type="project" value="InterPro"/>
</dbReference>
<proteinExistence type="inferred from homology"/>
<dbReference type="SUPFAM" id="SSF49503">
    <property type="entry name" value="Cupredoxins"/>
    <property type="match status" value="1"/>
</dbReference>
<dbReference type="AlphaFoldDB" id="A0A6G1FWV1"/>
<reference evidence="8" key="3">
    <citation type="submission" date="2025-04" db="UniProtKB">
        <authorList>
            <consortium name="RefSeq"/>
        </authorList>
    </citation>
    <scope>IDENTIFICATION</scope>
    <source>
        <strain evidence="8">CBS 781.70</strain>
    </source>
</reference>
<sequence>MDSQWQLAQTSVGLVPGKLSRYPQRFGSCTVTEANIFQYFFDIMEMAMALVGVSRMVQVVNGQFQSPAIEPNWGDTIEATDKSSLLLNDTGMHWHGMRQFRTSRMDGANELIKCPIVPGESKTYTSEVTQYGT</sequence>
<accession>A0A6G1FWV1</accession>
<dbReference type="RefSeq" id="XP_033531791.1">
    <property type="nucleotide sequence ID" value="XM_033673555.1"/>
</dbReference>
<dbReference type="Proteomes" id="UP000504638">
    <property type="component" value="Unplaced"/>
</dbReference>
<keyword evidence="2" id="KW-0479">Metal-binding</keyword>